<name>U6H757_9EIME</name>
<feature type="region of interest" description="Disordered" evidence="1">
    <location>
        <begin position="57"/>
        <end position="83"/>
    </location>
</feature>
<evidence type="ECO:0000256" key="1">
    <source>
        <dbReference type="SAM" id="MobiDB-lite"/>
    </source>
</evidence>
<dbReference type="Proteomes" id="UP000018201">
    <property type="component" value="Unassembled WGS sequence"/>
</dbReference>
<organism evidence="3 4">
    <name type="scientific">Eimeria praecox</name>
    <dbReference type="NCBI Taxonomy" id="51316"/>
    <lineage>
        <taxon>Eukaryota</taxon>
        <taxon>Sar</taxon>
        <taxon>Alveolata</taxon>
        <taxon>Apicomplexa</taxon>
        <taxon>Conoidasida</taxon>
        <taxon>Coccidia</taxon>
        <taxon>Eucoccidiorida</taxon>
        <taxon>Eimeriorina</taxon>
        <taxon>Eimeriidae</taxon>
        <taxon>Eimeria</taxon>
    </lineage>
</organism>
<dbReference type="AlphaFoldDB" id="U6H757"/>
<feature type="region of interest" description="Disordered" evidence="1">
    <location>
        <begin position="378"/>
        <end position="417"/>
    </location>
</feature>
<reference evidence="3" key="2">
    <citation type="submission" date="2013-10" db="EMBL/GenBank/DDBJ databases">
        <authorList>
            <person name="Aslett M."/>
        </authorList>
    </citation>
    <scope>NUCLEOTIDE SEQUENCE [LARGE SCALE GENOMIC DNA]</scope>
    <source>
        <strain evidence="3">Houghton</strain>
    </source>
</reference>
<dbReference type="OrthoDB" id="347884at2759"/>
<feature type="region of interest" description="Disordered" evidence="1">
    <location>
        <begin position="511"/>
        <end position="532"/>
    </location>
</feature>
<evidence type="ECO:0000313" key="3">
    <source>
        <dbReference type="EMBL" id="CDI86514.1"/>
    </source>
</evidence>
<proteinExistence type="predicted"/>
<dbReference type="EMBL" id="HG695494">
    <property type="protein sequence ID" value="CDI86514.1"/>
    <property type="molecule type" value="Genomic_DNA"/>
</dbReference>
<feature type="compositionally biased region" description="Basic and acidic residues" evidence="1">
    <location>
        <begin position="383"/>
        <end position="396"/>
    </location>
</feature>
<evidence type="ECO:0000256" key="2">
    <source>
        <dbReference type="SAM" id="SignalP"/>
    </source>
</evidence>
<feature type="signal peptide" evidence="2">
    <location>
        <begin position="1"/>
        <end position="16"/>
    </location>
</feature>
<protein>
    <submittedName>
        <fullName evidence="3">Uncharacterized protein</fullName>
    </submittedName>
</protein>
<feature type="region of interest" description="Disordered" evidence="1">
    <location>
        <begin position="457"/>
        <end position="476"/>
    </location>
</feature>
<sequence length="1029" mass="111833">MLFLLLQRCLLYAAAPHHHQQSQDHPQQYPRPSLRFVGQLSAVSATMPTAAARALSPTAKAASTVPHQHNQHKLESKHQQELKLPAGSPEEAQTILHGLKVPARLPPDAHLPPPLATERYTSEAKIESAPLLQQEGNSKDTYDLLIATDGLPGSRRRFKAENSPGVPPLKAMPYRAEAAVQGEAEAAAALLSLRGAIPRTAEASIDPLLSAALLQHLSRIQHNKDPELLSRLLASVSAAAANYTQQQRMERLFQQESSAGLQRSSHARVTGNSASTRLVSCLELGALLPDTREEVPTTAVAAAPPDVSFAAVVPATSPGALISTEATVRRRRGFPVGTHELRESWAQFASSVTAAADAFFPPWGHLKRTRLAGQIAEACRGQDSADHQPRKEDLRINAESSRSKPQPSRPLLGPSDQDTVRRLKEQGLHKELLFVTLPWSAFVSQFRKAIDLGTDLPTANSSNRLPRKSRSKGNGFVPAGAEVVRAITKREPFQLVSVLSRHALPTANVEAAAPARHDASGKASLPHHTSSSLPQQLLPQLFEQQKFPFGLSFAETTGTQTLLIDTGPLLPPILPKDAPSSLKKQIKQQHDKKMRYAAQAQAALQLHQQRQQNLPTRIDAPLVEASTPNATAGPANAATVQSLELSLTPEQPSALQSLRVICPRDSVQSAAALKPSRARKEEQHRSRILHSAADALSAAARMRVLTLRIARPFVVQLPLLCAESPSVATGAVAAAKDLRACCTAASAALQTLGLRLDEPFNYVRPAARRNLRPPAPDLPMMREELLISLEMALRNPRFFALWRQAAADVAAFERIPTQRRSKDSLCLWHLLSQAAYLYSVVFQALVNDVERESTPSALLVAWKQQQHSALQFCVILANAIATMSCAAIPNPLPVFTFMLNACRCLTAGAISARMAPEQQQSKQSLIMLLQQTEKAVRQELEQALTGCSAYAEEQPAKDIRSSLVALVRSYQPTGGFASSATADTTAEEPVHPVVHALAKKMHLTRNIIRRWVADGTVAEELRLQRSRPS</sequence>
<keyword evidence="4" id="KW-1185">Reference proteome</keyword>
<reference evidence="3" key="1">
    <citation type="submission" date="2013-10" db="EMBL/GenBank/DDBJ databases">
        <title>Genomic analysis of the causative agents of coccidiosis in chickens.</title>
        <authorList>
            <person name="Reid A.J."/>
            <person name="Blake D."/>
            <person name="Billington K."/>
            <person name="Browne H."/>
            <person name="Dunn M."/>
            <person name="Hung S."/>
            <person name="Kawahara F."/>
            <person name="Miranda-Saavedra D."/>
            <person name="Mourier T."/>
            <person name="Nagra H."/>
            <person name="Otto T.D."/>
            <person name="Rawlings N."/>
            <person name="Sanchez A."/>
            <person name="Sanders M."/>
            <person name="Subramaniam C."/>
            <person name="Tay Y."/>
            <person name="Dear P."/>
            <person name="Doerig C."/>
            <person name="Gruber A."/>
            <person name="Parkinson J."/>
            <person name="Shirley M."/>
            <person name="Wan K.L."/>
            <person name="Berriman M."/>
            <person name="Tomley F."/>
            <person name="Pain A."/>
        </authorList>
    </citation>
    <scope>NUCLEOTIDE SEQUENCE [LARGE SCALE GENOMIC DNA]</scope>
    <source>
        <strain evidence="3">Houghton</strain>
    </source>
</reference>
<feature type="compositionally biased region" description="Basic and acidic residues" evidence="1">
    <location>
        <begin position="72"/>
        <end position="81"/>
    </location>
</feature>
<dbReference type="VEuPathDB" id="ToxoDB:EPH_0073930"/>
<evidence type="ECO:0000313" key="4">
    <source>
        <dbReference type="Proteomes" id="UP000018201"/>
    </source>
</evidence>
<feature type="chain" id="PRO_5004670598" evidence="2">
    <location>
        <begin position="17"/>
        <end position="1029"/>
    </location>
</feature>
<accession>U6H757</accession>
<keyword evidence="2" id="KW-0732">Signal</keyword>
<gene>
    <name evidence="3" type="ORF">EPH_0073930</name>
</gene>